<reference evidence="1 2" key="1">
    <citation type="submission" date="2020-10" db="EMBL/GenBank/DDBJ databases">
        <title>Sequencing the genomes of 1000 actinobacteria strains.</title>
        <authorList>
            <person name="Klenk H.-P."/>
        </authorList>
    </citation>
    <scope>NUCLEOTIDE SEQUENCE [LARGE SCALE GENOMIC DNA]</scope>
    <source>
        <strain evidence="1 2">DSM 7307</strain>
    </source>
</reference>
<dbReference type="RefSeq" id="WP_192731211.1">
    <property type="nucleotide sequence ID" value="NZ_BAAAVL010000002.1"/>
</dbReference>
<name>A0ABR9IW90_RHIVS</name>
<proteinExistence type="predicted"/>
<comment type="caution">
    <text evidence="1">The sequence shown here is derived from an EMBL/GenBank/DDBJ whole genome shotgun (WGS) entry which is preliminary data.</text>
</comment>
<protein>
    <submittedName>
        <fullName evidence="1">Uncharacterized protein</fullName>
    </submittedName>
</protein>
<sequence>MFFLVDRGEAAACPLLNADIRMTYTYGYVGVRGPLFEIALPFSGGDFIGKAVNSR</sequence>
<accession>A0ABR9IW90</accession>
<gene>
    <name evidence="1" type="ORF">H4W29_004722</name>
</gene>
<evidence type="ECO:0000313" key="2">
    <source>
        <dbReference type="Proteomes" id="UP000620262"/>
    </source>
</evidence>
<keyword evidence="2" id="KW-1185">Reference proteome</keyword>
<evidence type="ECO:0000313" key="1">
    <source>
        <dbReference type="EMBL" id="MBE1507477.1"/>
    </source>
</evidence>
<dbReference type="EMBL" id="JADBEC010000002">
    <property type="protein sequence ID" value="MBE1507477.1"/>
    <property type="molecule type" value="Genomic_DNA"/>
</dbReference>
<organism evidence="1 2">
    <name type="scientific">Rhizobium viscosum</name>
    <name type="common">Arthrobacter viscosus</name>
    <dbReference type="NCBI Taxonomy" id="1673"/>
    <lineage>
        <taxon>Bacteria</taxon>
        <taxon>Pseudomonadati</taxon>
        <taxon>Pseudomonadota</taxon>
        <taxon>Alphaproteobacteria</taxon>
        <taxon>Hyphomicrobiales</taxon>
        <taxon>Rhizobiaceae</taxon>
        <taxon>Rhizobium/Agrobacterium group</taxon>
        <taxon>Rhizobium</taxon>
    </lineage>
</organism>
<dbReference type="Proteomes" id="UP000620262">
    <property type="component" value="Unassembled WGS sequence"/>
</dbReference>